<dbReference type="SUPFAM" id="SSF51161">
    <property type="entry name" value="Trimeric LpxA-like enzymes"/>
    <property type="match status" value="1"/>
</dbReference>
<evidence type="ECO:0000313" key="6">
    <source>
        <dbReference type="Proteomes" id="UP000095541"/>
    </source>
</evidence>
<sequence length="552" mass="61770">MVIIGSKGCAKEILTALKWDNVEETVSLFDNINTDISDAYYDFPIIKSWNELEQHLKTDSKVIIGVGGGQRREVLARKIACLGGVLTTFISQKALVGGYDNTIEPGVVILSGATITCNVSIGQGTFINKSTVISHDVRIGRYCEVSPGAKILGRAIIGDRTEIGANAVILPDVIVGADCKIGAGAVVTRNIDSHTTVAGVPARSIIKSSNNAFKLKSKIRNLLYHIRIADFRKLREYNHYVFGKRKLMFLELLSHSWMYGASFENYYELQFFKKSRTECRQYLTSSLRHELTRQVNDPCEALVLKDKVRFSEVFEDILGRRVMTFDEIKRQMHDPYSISINEVVIKPIKGQAGQGIIFPMQNFTSLRQLHDYVISTVKKPDEYLYEERIIQHSALNKLNPSSLNTLRIVTYYDESINKVDVWSVVLRIGIKARTDNFATGGIAALVDHRGVVCQPAIIKHPSGERFHIHPVSGEKITGCIIPYYDQAIALAKQAAMRIPKVRSIGWDVAITETGPYMLEGNDNWCMTLFQLPGGEGLRHLANSVCNMFSVYE</sequence>
<dbReference type="NCBIfam" id="TIGR03570">
    <property type="entry name" value="NeuD_NnaD"/>
    <property type="match status" value="1"/>
</dbReference>
<evidence type="ECO:0000259" key="4">
    <source>
        <dbReference type="Pfam" id="PF14397"/>
    </source>
</evidence>
<feature type="site" description="Increases basicity of active site His" evidence="2">
    <location>
        <position position="136"/>
    </location>
</feature>
<accession>A0A174SJ05</accession>
<feature type="domain" description="Alpha-L-glutamate ligase-related protein ATP-grasp" evidence="4">
    <location>
        <begin position="287"/>
        <end position="546"/>
    </location>
</feature>
<evidence type="ECO:0000256" key="2">
    <source>
        <dbReference type="PIRSR" id="PIRSR620019-1"/>
    </source>
</evidence>
<evidence type="ECO:0000313" key="5">
    <source>
        <dbReference type="EMBL" id="CUP96616.1"/>
    </source>
</evidence>
<dbReference type="InterPro" id="IPR050179">
    <property type="entry name" value="Trans_hexapeptide_repeat"/>
</dbReference>
<dbReference type="SUPFAM" id="SSF56059">
    <property type="entry name" value="Glutathione synthetase ATP-binding domain-like"/>
    <property type="match status" value="1"/>
</dbReference>
<dbReference type="InterPro" id="IPR011004">
    <property type="entry name" value="Trimer_LpxA-like_sf"/>
</dbReference>
<dbReference type="InterPro" id="IPR039523">
    <property type="entry name" value="RimK-rel_E_lig_ATP-grasp"/>
</dbReference>
<dbReference type="CDD" id="cd03360">
    <property type="entry name" value="LbH_AT_putative"/>
    <property type="match status" value="1"/>
</dbReference>
<dbReference type="Gene3D" id="2.160.10.10">
    <property type="entry name" value="Hexapeptide repeat proteins"/>
    <property type="match status" value="1"/>
</dbReference>
<organism evidence="5 6">
    <name type="scientific">Bacteroides thetaiotaomicron</name>
    <dbReference type="NCBI Taxonomy" id="818"/>
    <lineage>
        <taxon>Bacteria</taxon>
        <taxon>Pseudomonadati</taxon>
        <taxon>Bacteroidota</taxon>
        <taxon>Bacteroidia</taxon>
        <taxon>Bacteroidales</taxon>
        <taxon>Bacteroidaceae</taxon>
        <taxon>Bacteroides</taxon>
    </lineage>
</organism>
<evidence type="ECO:0000256" key="3">
    <source>
        <dbReference type="PIRSR" id="PIRSR620019-2"/>
    </source>
</evidence>
<dbReference type="EC" id="2.3.1.89" evidence="5"/>
<name>A0A174SJ05_BACT4</name>
<protein>
    <submittedName>
        <fullName evidence="5">Hexapeptide transferase family protein</fullName>
        <ecNumber evidence="5">2.3.1.89</ecNumber>
    </submittedName>
</protein>
<proteinExistence type="inferred from homology"/>
<dbReference type="PANTHER" id="PTHR43300:SF10">
    <property type="entry name" value="2,3,4,5-TETRAHYDROPYRIDINE-2,6-DICARBOXYLATE N-ACETYLTRANSFERASE"/>
    <property type="match status" value="1"/>
</dbReference>
<gene>
    <name evidence="5" type="primary">dapH_3</name>
    <name evidence="5" type="ORF">ERS852557_02274</name>
</gene>
<reference evidence="5 6" key="1">
    <citation type="submission" date="2015-09" db="EMBL/GenBank/DDBJ databases">
        <authorList>
            <consortium name="Pathogen Informatics"/>
        </authorList>
    </citation>
    <scope>NUCLEOTIDE SEQUENCE [LARGE SCALE GENOMIC DNA]</scope>
    <source>
        <strain evidence="5 6">2789STDY5834945</strain>
    </source>
</reference>
<feature type="binding site" evidence="3">
    <location>
        <position position="67"/>
    </location>
    <ligand>
        <name>substrate</name>
    </ligand>
</feature>
<dbReference type="EMBL" id="CZBI01000003">
    <property type="protein sequence ID" value="CUP96616.1"/>
    <property type="molecule type" value="Genomic_DNA"/>
</dbReference>
<dbReference type="RefSeq" id="WP_055218828.1">
    <property type="nucleotide sequence ID" value="NZ_CZBI01000003.1"/>
</dbReference>
<feature type="active site" description="Proton acceptor" evidence="2">
    <location>
        <position position="135"/>
    </location>
</feature>
<keyword evidence="5" id="KW-0808">Transferase</keyword>
<evidence type="ECO:0000256" key="1">
    <source>
        <dbReference type="ARBA" id="ARBA00007274"/>
    </source>
</evidence>
<dbReference type="Pfam" id="PF14397">
    <property type="entry name" value="ATPgrasp_ST"/>
    <property type="match status" value="1"/>
</dbReference>
<dbReference type="Proteomes" id="UP000095541">
    <property type="component" value="Unassembled WGS sequence"/>
</dbReference>
<dbReference type="PANTHER" id="PTHR43300">
    <property type="entry name" value="ACETYLTRANSFERASE"/>
    <property type="match status" value="1"/>
</dbReference>
<dbReference type="InterPro" id="IPR001451">
    <property type="entry name" value="Hexapep"/>
</dbReference>
<dbReference type="Pfam" id="PF00132">
    <property type="entry name" value="Hexapep"/>
    <property type="match status" value="2"/>
</dbReference>
<keyword evidence="5" id="KW-0012">Acyltransferase</keyword>
<dbReference type="AlphaFoldDB" id="A0A174SJ05"/>
<dbReference type="GO" id="GO:0047200">
    <property type="term" value="F:tetrahydrodipicolinate N-acetyltransferase activity"/>
    <property type="evidence" value="ECO:0007669"/>
    <property type="project" value="UniProtKB-EC"/>
</dbReference>
<comment type="similarity">
    <text evidence="1">Belongs to the transferase hexapeptide repeat family.</text>
</comment>
<dbReference type="InterPro" id="IPR020019">
    <property type="entry name" value="AcTrfase_PglD-like"/>
</dbReference>